<gene>
    <name evidence="1" type="ORF">MEUPH1_LOCUS12158</name>
</gene>
<evidence type="ECO:0000313" key="2">
    <source>
        <dbReference type="Proteomes" id="UP001160148"/>
    </source>
</evidence>
<keyword evidence="2" id="KW-1185">Reference proteome</keyword>
<name>A0AAV0WLQ2_9HEMI</name>
<comment type="caution">
    <text evidence="1">The sequence shown here is derived from an EMBL/GenBank/DDBJ whole genome shotgun (WGS) entry which is preliminary data.</text>
</comment>
<dbReference type="Proteomes" id="UP001160148">
    <property type="component" value="Unassembled WGS sequence"/>
</dbReference>
<reference evidence="1 2" key="1">
    <citation type="submission" date="2023-01" db="EMBL/GenBank/DDBJ databases">
        <authorList>
            <person name="Whitehead M."/>
        </authorList>
    </citation>
    <scope>NUCLEOTIDE SEQUENCE [LARGE SCALE GENOMIC DNA]</scope>
</reference>
<protein>
    <submittedName>
        <fullName evidence="1">Uncharacterized protein</fullName>
    </submittedName>
</protein>
<accession>A0AAV0WLQ2</accession>
<sequence>MKRLAEALMECESDEQRHEFLIKSLNTLSFDYPDVYSMLFMEMKIRELDANDPKKMSEWLNTSNTSNSIVKIHEALILVKSDDMMVKEEYLNNLKHMLCRTIENRTHVEEVVKICYLIEKSPSLKTIHEILKHLVERVKQLSNDDECSTDTDHFWKVYLKQTQVDLSVSLDNQSVEQQQQIKNDTRVWEKIKHLHFNPLRDLPNFDLKCFGNNHLEMVATAHRRSTLIDQTIVGQDMDGAFNKWLNFCKLKRYQWFFNNLSYLEIVLIDEENIGNLIAKVNRNTMKENCIKYCVQKKICTETKVLLHRPIKLNNLITALDLDVDLDNMSKYMQYIRMILHYPIPNKNCVVDEQLQKDIITVMDKYLNHLMKILSTARFLSAESQLGNIINKYLECILLINGNQTFKDHQIDLLCIFEDVLKNKVLLMRRDFY</sequence>
<dbReference type="Gene3D" id="1.10.150.50">
    <property type="entry name" value="Transcription Factor, Ets-1"/>
    <property type="match status" value="1"/>
</dbReference>
<proteinExistence type="predicted"/>
<evidence type="ECO:0000313" key="1">
    <source>
        <dbReference type="EMBL" id="CAI6356426.1"/>
    </source>
</evidence>
<dbReference type="AlphaFoldDB" id="A0AAV0WLQ2"/>
<dbReference type="EMBL" id="CARXXK010000002">
    <property type="protein sequence ID" value="CAI6356426.1"/>
    <property type="molecule type" value="Genomic_DNA"/>
</dbReference>
<dbReference type="InterPro" id="IPR013761">
    <property type="entry name" value="SAM/pointed_sf"/>
</dbReference>
<organism evidence="1 2">
    <name type="scientific">Macrosiphum euphorbiae</name>
    <name type="common">potato aphid</name>
    <dbReference type="NCBI Taxonomy" id="13131"/>
    <lineage>
        <taxon>Eukaryota</taxon>
        <taxon>Metazoa</taxon>
        <taxon>Ecdysozoa</taxon>
        <taxon>Arthropoda</taxon>
        <taxon>Hexapoda</taxon>
        <taxon>Insecta</taxon>
        <taxon>Pterygota</taxon>
        <taxon>Neoptera</taxon>
        <taxon>Paraneoptera</taxon>
        <taxon>Hemiptera</taxon>
        <taxon>Sternorrhyncha</taxon>
        <taxon>Aphidomorpha</taxon>
        <taxon>Aphidoidea</taxon>
        <taxon>Aphididae</taxon>
        <taxon>Macrosiphini</taxon>
        <taxon>Macrosiphum</taxon>
    </lineage>
</organism>